<dbReference type="CDD" id="cd06222">
    <property type="entry name" value="RNase_H_like"/>
    <property type="match status" value="1"/>
</dbReference>
<dbReference type="InterPro" id="IPR036397">
    <property type="entry name" value="RNaseH_sf"/>
</dbReference>
<dbReference type="InterPro" id="IPR053151">
    <property type="entry name" value="RNase_H-like"/>
</dbReference>
<proteinExistence type="predicted"/>
<evidence type="ECO:0000313" key="3">
    <source>
        <dbReference type="Proteomes" id="UP001280121"/>
    </source>
</evidence>
<dbReference type="GO" id="GO:0004523">
    <property type="term" value="F:RNA-DNA hybrid ribonuclease activity"/>
    <property type="evidence" value="ECO:0007669"/>
    <property type="project" value="InterPro"/>
</dbReference>
<dbReference type="InterPro" id="IPR012337">
    <property type="entry name" value="RNaseH-like_sf"/>
</dbReference>
<dbReference type="Pfam" id="PF13456">
    <property type="entry name" value="RVT_3"/>
    <property type="match status" value="1"/>
</dbReference>
<protein>
    <recommendedName>
        <fullName evidence="1">RNase H type-1 domain-containing protein</fullName>
    </recommendedName>
</protein>
<feature type="domain" description="RNase H type-1" evidence="1">
    <location>
        <begin position="65"/>
        <end position="145"/>
    </location>
</feature>
<dbReference type="Proteomes" id="UP001280121">
    <property type="component" value="Unassembled WGS sequence"/>
</dbReference>
<dbReference type="Gene3D" id="3.30.420.10">
    <property type="entry name" value="Ribonuclease H-like superfamily/Ribonuclease H"/>
    <property type="match status" value="1"/>
</dbReference>
<dbReference type="GO" id="GO:0003676">
    <property type="term" value="F:nucleic acid binding"/>
    <property type="evidence" value="ECO:0007669"/>
    <property type="project" value="InterPro"/>
</dbReference>
<reference evidence="2" key="1">
    <citation type="journal article" date="2023" name="Plant J.">
        <title>Genome sequences and population genomics provide insights into the demographic history, inbreeding, and mutation load of two 'living fossil' tree species of Dipteronia.</title>
        <authorList>
            <person name="Feng Y."/>
            <person name="Comes H.P."/>
            <person name="Chen J."/>
            <person name="Zhu S."/>
            <person name="Lu R."/>
            <person name="Zhang X."/>
            <person name="Li P."/>
            <person name="Qiu J."/>
            <person name="Olsen K.M."/>
            <person name="Qiu Y."/>
        </authorList>
    </citation>
    <scope>NUCLEOTIDE SEQUENCE</scope>
    <source>
        <strain evidence="2">KIB01</strain>
    </source>
</reference>
<dbReference type="AlphaFoldDB" id="A0AAD9WTW9"/>
<dbReference type="SUPFAM" id="SSF53098">
    <property type="entry name" value="Ribonuclease H-like"/>
    <property type="match status" value="1"/>
</dbReference>
<sequence>MMWLKLLTWSNSGSFGGLSTWGKDRKKWWKPCFVISKELCVDHSKVKINKVEDWIPSQADILKFNVDGSVIEKPGSAGIGGVLRDLRGKVLFSYHMGILDSNGAELWAIKRAIELIISNPDFRDREIWVVSDSKVAVSWVNINSGFGNYDQVHNTYDIQKETLPRTYLGLPLGARPSTKAFWNSISQCIQNSLFTEGSTANSALRGGLEVVIGDGRRSVFLETSIDGNGKLRKACLRIFTLSSKKHGVFQEFGRWNGLRWGWEVPLRRYLFNWEKDQWRVFLNLLDCICICKSFYDALVWKYQSDGKFTVGSFRKKMVELQSDNALVFTGGWQGVSSLKVELFGCQLLRGRLMVGNVMLKFD</sequence>
<evidence type="ECO:0000259" key="1">
    <source>
        <dbReference type="Pfam" id="PF13456"/>
    </source>
</evidence>
<name>A0AAD9WTW9_9ROSI</name>
<dbReference type="PANTHER" id="PTHR47723">
    <property type="entry name" value="OS05G0353850 PROTEIN"/>
    <property type="match status" value="1"/>
</dbReference>
<dbReference type="EMBL" id="JANJYI010000007">
    <property type="protein sequence ID" value="KAK2642976.1"/>
    <property type="molecule type" value="Genomic_DNA"/>
</dbReference>
<comment type="caution">
    <text evidence="2">The sequence shown here is derived from an EMBL/GenBank/DDBJ whole genome shotgun (WGS) entry which is preliminary data.</text>
</comment>
<evidence type="ECO:0000313" key="2">
    <source>
        <dbReference type="EMBL" id="KAK2642976.1"/>
    </source>
</evidence>
<keyword evidence="3" id="KW-1185">Reference proteome</keyword>
<gene>
    <name evidence="2" type="ORF">Ddye_024739</name>
</gene>
<dbReference type="InterPro" id="IPR002156">
    <property type="entry name" value="RNaseH_domain"/>
</dbReference>
<dbReference type="PANTHER" id="PTHR47723:SF22">
    <property type="entry name" value="RNASE H TYPE-1 DOMAIN-CONTAINING PROTEIN"/>
    <property type="match status" value="1"/>
</dbReference>
<accession>A0AAD9WTW9</accession>
<dbReference type="InterPro" id="IPR044730">
    <property type="entry name" value="RNase_H-like_dom_plant"/>
</dbReference>
<organism evidence="2 3">
    <name type="scientific">Dipteronia dyeriana</name>
    <dbReference type="NCBI Taxonomy" id="168575"/>
    <lineage>
        <taxon>Eukaryota</taxon>
        <taxon>Viridiplantae</taxon>
        <taxon>Streptophyta</taxon>
        <taxon>Embryophyta</taxon>
        <taxon>Tracheophyta</taxon>
        <taxon>Spermatophyta</taxon>
        <taxon>Magnoliopsida</taxon>
        <taxon>eudicotyledons</taxon>
        <taxon>Gunneridae</taxon>
        <taxon>Pentapetalae</taxon>
        <taxon>rosids</taxon>
        <taxon>malvids</taxon>
        <taxon>Sapindales</taxon>
        <taxon>Sapindaceae</taxon>
        <taxon>Hippocastanoideae</taxon>
        <taxon>Acereae</taxon>
        <taxon>Dipteronia</taxon>
    </lineage>
</organism>